<dbReference type="SMART" id="SM00320">
    <property type="entry name" value="WD40"/>
    <property type="match status" value="11"/>
</dbReference>
<dbReference type="InterPro" id="IPR011600">
    <property type="entry name" value="Pept_C14_caspase"/>
</dbReference>
<dbReference type="InterPro" id="IPR019775">
    <property type="entry name" value="WD40_repeat_CS"/>
</dbReference>
<dbReference type="PANTHER" id="PTHR22847">
    <property type="entry name" value="WD40 REPEAT PROTEIN"/>
    <property type="match status" value="1"/>
</dbReference>
<dbReference type="Gene3D" id="2.130.10.10">
    <property type="entry name" value="YVTN repeat-like/Quinoprotein amine dehydrogenase"/>
    <property type="match status" value="4"/>
</dbReference>
<accession>A0A919Q2E7</accession>
<feature type="domain" description="Peptidase C14 caspase" evidence="4">
    <location>
        <begin position="23"/>
        <end position="194"/>
    </location>
</feature>
<keyword evidence="1 3" id="KW-0853">WD repeat</keyword>
<keyword evidence="2" id="KW-0677">Repeat</keyword>
<dbReference type="GO" id="GO:0006508">
    <property type="term" value="P:proteolysis"/>
    <property type="evidence" value="ECO:0007669"/>
    <property type="project" value="InterPro"/>
</dbReference>
<dbReference type="Proteomes" id="UP000660611">
    <property type="component" value="Unassembled WGS sequence"/>
</dbReference>
<dbReference type="Pfam" id="PF13191">
    <property type="entry name" value="AAA_16"/>
    <property type="match status" value="1"/>
</dbReference>
<dbReference type="SUPFAM" id="SSF52540">
    <property type="entry name" value="P-loop containing nucleoside triphosphate hydrolases"/>
    <property type="match status" value="1"/>
</dbReference>
<protein>
    <recommendedName>
        <fullName evidence="8">Peptidase C14 caspase domain-containing protein</fullName>
    </recommendedName>
</protein>
<feature type="repeat" description="WD" evidence="3">
    <location>
        <begin position="1492"/>
        <end position="1535"/>
    </location>
</feature>
<feature type="domain" description="Orc1-like AAA ATPase" evidence="5">
    <location>
        <begin position="287"/>
        <end position="415"/>
    </location>
</feature>
<evidence type="ECO:0000256" key="2">
    <source>
        <dbReference type="ARBA" id="ARBA00022737"/>
    </source>
</evidence>
<dbReference type="InterPro" id="IPR015943">
    <property type="entry name" value="WD40/YVTN_repeat-like_dom_sf"/>
</dbReference>
<dbReference type="EMBL" id="BONQ01000184">
    <property type="protein sequence ID" value="GIG52625.1"/>
    <property type="molecule type" value="Genomic_DNA"/>
</dbReference>
<organism evidence="6 7">
    <name type="scientific">Dactylosporangium siamense</name>
    <dbReference type="NCBI Taxonomy" id="685454"/>
    <lineage>
        <taxon>Bacteria</taxon>
        <taxon>Bacillati</taxon>
        <taxon>Actinomycetota</taxon>
        <taxon>Actinomycetes</taxon>
        <taxon>Micromonosporales</taxon>
        <taxon>Micromonosporaceae</taxon>
        <taxon>Dactylosporangium</taxon>
    </lineage>
</organism>
<dbReference type="InterPro" id="IPR041664">
    <property type="entry name" value="AAA_16"/>
</dbReference>
<dbReference type="GO" id="GO:0004197">
    <property type="term" value="F:cysteine-type endopeptidase activity"/>
    <property type="evidence" value="ECO:0007669"/>
    <property type="project" value="InterPro"/>
</dbReference>
<dbReference type="PROSITE" id="PS00678">
    <property type="entry name" value="WD_REPEATS_1"/>
    <property type="match status" value="1"/>
</dbReference>
<gene>
    <name evidence="6" type="ORF">Dsi01nite_106660</name>
</gene>
<keyword evidence="7" id="KW-1185">Reference proteome</keyword>
<dbReference type="SUPFAM" id="SSF50998">
    <property type="entry name" value="Quinoprotein alcohol dehydrogenase-like"/>
    <property type="match status" value="1"/>
</dbReference>
<evidence type="ECO:0000313" key="6">
    <source>
        <dbReference type="EMBL" id="GIG52625.1"/>
    </source>
</evidence>
<dbReference type="SUPFAM" id="SSF50978">
    <property type="entry name" value="WD40 repeat-like"/>
    <property type="match status" value="3"/>
</dbReference>
<dbReference type="InterPro" id="IPR036322">
    <property type="entry name" value="WD40_repeat_dom_sf"/>
</dbReference>
<evidence type="ECO:0000256" key="1">
    <source>
        <dbReference type="ARBA" id="ARBA00022574"/>
    </source>
</evidence>
<evidence type="ECO:0000259" key="5">
    <source>
        <dbReference type="Pfam" id="PF13191"/>
    </source>
</evidence>
<name>A0A919Q2E7_9ACTN</name>
<dbReference type="PANTHER" id="PTHR22847:SF637">
    <property type="entry name" value="WD REPEAT DOMAIN 5B"/>
    <property type="match status" value="1"/>
</dbReference>
<dbReference type="Gene3D" id="3.40.50.1460">
    <property type="match status" value="1"/>
</dbReference>
<reference evidence="6" key="1">
    <citation type="submission" date="2021-01" db="EMBL/GenBank/DDBJ databases">
        <title>Whole genome shotgun sequence of Dactylosporangium siamense NBRC 106093.</title>
        <authorList>
            <person name="Komaki H."/>
            <person name="Tamura T."/>
        </authorList>
    </citation>
    <scope>NUCLEOTIDE SEQUENCE</scope>
    <source>
        <strain evidence="6">NBRC 106093</strain>
    </source>
</reference>
<evidence type="ECO:0000256" key="3">
    <source>
        <dbReference type="PROSITE-ProRule" id="PRU00221"/>
    </source>
</evidence>
<evidence type="ECO:0000313" key="7">
    <source>
        <dbReference type="Proteomes" id="UP000660611"/>
    </source>
</evidence>
<feature type="repeat" description="WD" evidence="3">
    <location>
        <begin position="1000"/>
        <end position="1043"/>
    </location>
</feature>
<sequence>MTSSRRYFIGCGTTRYSAQSGFEDRPELADEVRRIAELFTRYLPYQLVPGFGPDLSRAELTQQLSRFLTSPERRDDDIVVFYYTGHGQADNRDLILPFPETSADLSRTGVWASELTNWLIRGTVVQRFLVILDTCFAAAATHEVSRGALDYLDSLGGMAGNPSIALLAAARPHENAASGAFSQALDAAVRHRASGGHEPRYLALNTVYDIARHQLPKWQRARIFQADDGDNVTEFLPNPRYSQMFHGLNLRTQRDHEQQEARRAEFESHVLPRAQGLDVAMDGIWLFTGRRKALEACAAWLRKPHHANRPAALVVTGDPGSGKSALLSRLYVLSDRRLRSRIPAAYDSAEMDLPREKLARFIHARGQTASQLFDAVCEAFQVDYANDVSDLLSAISAREDDVTVVIDALDEASDVESVLKDVVQPLLRGAAQTNARFLIGTRRHLVDRLGKSLVTLDLDDETYADHESVRLYSRRCLIELNPASPYTTVAEKVVSSVADAIAESAGNSFLVSLITARSLALRDYAVDPGDTQWRRSLPRFAADAMRRDLEDRLGDEAQKARDLLLPLAYAEGAGMPWEDIWAPLASTLSGTKYTDSDLDWLVEHAGYYVIEALSNQRSVYRLYHEALASYLRSKHANRSVQQAIFEFFDAHSKDASERVSGWSAAHPYVHANLAIHAAASGNLDGLLMDPLFLVAADRNRLLAVCDRAATSAGLAAGRAYREAVYQFGDPAIESRLSYLELAALQYGATELAQQVAAQHVDRPWQTRWAIWTPPHPHRILGRPVEEVTAIAVGSGSPADVVLSGTSAGSVHSWNPLKNPALMSTRRLGKTTVQVLDVVDFAKRDLLVIAYRSGRIIVRSLADLSAIRRIRRASVNGCHGFVSLRVGHRLIAAAAVGKALLIYDLRDKGSGRPKRIRVMQPEPRPRFVDDEFGRFSWFDRVRGFVKWCWRRAVPDRDFVHESAITAVVVMSLDSKTLFVTGTADGRLYVWNAASGRLHRDRNAHGTAITSLAVSDDGASPILTSGAVDGEVMNWRVEERGNTVQLHSEHSPRLAHGGAVTAMTSLQVGLESIVVTGGADGLVRPWNVPSMRPLGPAWRGHTGPVNALKPVVIEQRALIASGADDGSVRLWDLEARPPAADAWQGHTRAVVDMMPVEVEGRIVLVTASRDGIIRVFDGTSGGLLRSWFAHSGGVACMVLGKRTGLPVAITAGVHSGVRIWDLSTGDIVGEPYSLANRRVTALGAGYTLDGGFGCAGDSDGLLCTWSLENSQLIAQTVDPSESPITAVYAQHGPNARAVLVGNRSGRVVRYTNELLASTASDSVIGNGPVRELGVHSTADAHTIIAVVGEDLALWKLPDNEVVVRSVPGVTCALITPDAYVYLGYDNGVVARWDVRLAKFSGSRTSPVGGRIDAISAFDAGAGLILAAANEDASMEVWRLAERPTTAPPPAQLKGGVQAVKALSIKGEQMVATVGEFGHVVFRRVADGAQAANAWAGHDGWIRSLVIGVSNDTTFAVTGGEDGEVRVWDTNRSLCVRQYYRSEVAPQSSVGFAVVDNKRIVISPSPVRPSSWWGIEMYDVEAWNIEGAPQRLGKPWRRHRGRVTVIATAVTGKKVIAFTAGLDSLACWWNVRTGRLLGSFRFRDPVTCLVVNESGNKIYFGSGNTLFSRPIDASARRGGQMQKAHVFDGLITAVAIDQASGTVAVGLQNTIVVVDQAWKELYRIELNSPVASLEFVDRTTLAAGCAAGVVTFSLS</sequence>
<evidence type="ECO:0000259" key="4">
    <source>
        <dbReference type="Pfam" id="PF00656"/>
    </source>
</evidence>
<comment type="caution">
    <text evidence="6">The sequence shown here is derived from an EMBL/GenBank/DDBJ whole genome shotgun (WGS) entry which is preliminary data.</text>
</comment>
<dbReference type="Pfam" id="PF00400">
    <property type="entry name" value="WD40"/>
    <property type="match status" value="3"/>
</dbReference>
<dbReference type="InterPro" id="IPR011047">
    <property type="entry name" value="Quinoprotein_ADH-like_sf"/>
</dbReference>
<dbReference type="Pfam" id="PF00656">
    <property type="entry name" value="Peptidase_C14"/>
    <property type="match status" value="1"/>
</dbReference>
<proteinExistence type="predicted"/>
<dbReference type="Gene3D" id="3.40.50.300">
    <property type="entry name" value="P-loop containing nucleotide triphosphate hydrolases"/>
    <property type="match status" value="1"/>
</dbReference>
<dbReference type="InterPro" id="IPR001680">
    <property type="entry name" value="WD40_rpt"/>
</dbReference>
<feature type="repeat" description="WD" evidence="3">
    <location>
        <begin position="1096"/>
        <end position="1132"/>
    </location>
</feature>
<dbReference type="PROSITE" id="PS50082">
    <property type="entry name" value="WD_REPEATS_2"/>
    <property type="match status" value="3"/>
</dbReference>
<evidence type="ECO:0008006" key="8">
    <source>
        <dbReference type="Google" id="ProtNLM"/>
    </source>
</evidence>
<dbReference type="InterPro" id="IPR027417">
    <property type="entry name" value="P-loop_NTPase"/>
</dbReference>